<feature type="domain" description="BON" evidence="1">
    <location>
        <begin position="40"/>
        <end position="107"/>
    </location>
</feature>
<dbReference type="EMBL" id="SEWE01000028">
    <property type="protein sequence ID" value="RYU78530.1"/>
    <property type="molecule type" value="Genomic_DNA"/>
</dbReference>
<accession>A0A4V1ZAK5</accession>
<dbReference type="OrthoDB" id="863206at2"/>
<name>A0A4V1ZAK5_9BACT</name>
<evidence type="ECO:0000313" key="3">
    <source>
        <dbReference type="Proteomes" id="UP000294155"/>
    </source>
</evidence>
<gene>
    <name evidence="2" type="ORF">EWM57_13485</name>
</gene>
<dbReference type="PROSITE" id="PS50914">
    <property type="entry name" value="BON"/>
    <property type="match status" value="1"/>
</dbReference>
<dbReference type="InterPro" id="IPR007055">
    <property type="entry name" value="BON_dom"/>
</dbReference>
<evidence type="ECO:0000259" key="1">
    <source>
        <dbReference type="PROSITE" id="PS50914"/>
    </source>
</evidence>
<dbReference type="Pfam" id="PF04972">
    <property type="entry name" value="BON"/>
    <property type="match status" value="1"/>
</dbReference>
<dbReference type="Proteomes" id="UP000294155">
    <property type="component" value="Unassembled WGS sequence"/>
</dbReference>
<organism evidence="2 3">
    <name type="scientific">Hymenobacter persicinus</name>
    <dbReference type="NCBI Taxonomy" id="2025506"/>
    <lineage>
        <taxon>Bacteria</taxon>
        <taxon>Pseudomonadati</taxon>
        <taxon>Bacteroidota</taxon>
        <taxon>Cytophagia</taxon>
        <taxon>Cytophagales</taxon>
        <taxon>Hymenobacteraceae</taxon>
        <taxon>Hymenobacter</taxon>
    </lineage>
</organism>
<comment type="caution">
    <text evidence="2">The sequence shown here is derived from an EMBL/GenBank/DDBJ whole genome shotgun (WGS) entry which is preliminary data.</text>
</comment>
<dbReference type="AlphaFoldDB" id="A0A4V1ZAK5"/>
<reference evidence="2 3" key="1">
    <citation type="submission" date="2019-02" db="EMBL/GenBank/DDBJ databases">
        <title>Bacterial novel species isolated from soil.</title>
        <authorList>
            <person name="Jung H.-Y."/>
        </authorList>
    </citation>
    <scope>NUCLEOTIDE SEQUENCE [LARGE SCALE GENOMIC DNA]</scope>
    <source>
        <strain evidence="2 3">1-3-3-3</strain>
    </source>
</reference>
<keyword evidence="3" id="KW-1185">Reference proteome</keyword>
<sequence length="139" mass="14977">MHLGLVQLLTRRGPGSLFFPPSTFCPCSLNPPPATEDRLADADITAAITQLLLRQGIRANLIRLRCQQGIVELVGFTDNLLTLHRAEEIATAVRGGRAVVNALLSARGPRDADRDCAAAEAYACGAREVNNHLRRPATP</sequence>
<evidence type="ECO:0000313" key="2">
    <source>
        <dbReference type="EMBL" id="RYU78530.1"/>
    </source>
</evidence>
<protein>
    <submittedName>
        <fullName evidence="2">BON domain-containing protein</fullName>
    </submittedName>
</protein>
<proteinExistence type="predicted"/>
<dbReference type="RefSeq" id="WP_129921678.1">
    <property type="nucleotide sequence ID" value="NZ_SEWE01000028.1"/>
</dbReference>